<dbReference type="AlphaFoldDB" id="A0A1A9KFI1"/>
<protein>
    <submittedName>
        <fullName evidence="1">Uncharacterized protein</fullName>
    </submittedName>
</protein>
<reference evidence="1 2" key="1">
    <citation type="submission" date="2016-05" db="EMBL/GenBank/DDBJ databases">
        <title>Genome Sequence of Pseudomonas citronellolis Strain SJTE-3, an Estrogens and Persistent Organic Pollutants degradation strain.</title>
        <authorList>
            <person name="Liang R."/>
        </authorList>
    </citation>
    <scope>NUCLEOTIDE SEQUENCE [LARGE SCALE GENOMIC DNA]</scope>
    <source>
        <strain evidence="1 2">SJTE-3</strain>
    </source>
</reference>
<accession>A0A1A9KFI1</accession>
<gene>
    <name evidence="1" type="ORF">A9C11_20870</name>
</gene>
<dbReference type="Gene3D" id="3.40.50.720">
    <property type="entry name" value="NAD(P)-binding Rossmann-like Domain"/>
    <property type="match status" value="1"/>
</dbReference>
<evidence type="ECO:0000313" key="1">
    <source>
        <dbReference type="EMBL" id="ANI16274.1"/>
    </source>
</evidence>
<dbReference type="EMBL" id="CP015878">
    <property type="protein sequence ID" value="ANI16274.1"/>
    <property type="molecule type" value="Genomic_DNA"/>
</dbReference>
<proteinExistence type="predicted"/>
<dbReference type="InterPro" id="IPR036291">
    <property type="entry name" value="NAD(P)-bd_dom_sf"/>
</dbReference>
<organism evidence="1 2">
    <name type="scientific">Pseudomonas citronellolis</name>
    <dbReference type="NCBI Taxonomy" id="53408"/>
    <lineage>
        <taxon>Bacteria</taxon>
        <taxon>Pseudomonadati</taxon>
        <taxon>Pseudomonadota</taxon>
        <taxon>Gammaproteobacteria</taxon>
        <taxon>Pseudomonadales</taxon>
        <taxon>Pseudomonadaceae</taxon>
        <taxon>Pseudomonas</taxon>
    </lineage>
</organism>
<dbReference type="SUPFAM" id="SSF51735">
    <property type="entry name" value="NAD(P)-binding Rossmann-fold domains"/>
    <property type="match status" value="1"/>
</dbReference>
<dbReference type="Proteomes" id="UP000077748">
    <property type="component" value="Chromosome"/>
</dbReference>
<evidence type="ECO:0000313" key="2">
    <source>
        <dbReference type="Proteomes" id="UP000077748"/>
    </source>
</evidence>
<sequence>MQDGKRLGADEVVLSSDAQAMAAHGSTLDLIIDAVSAPHYINPYLDLLKQDGTLLQAIQPFGDGGFALVARVWREPGCQRRRDNGRFGHA</sequence>
<name>A0A1A9KFI1_9PSED</name>